<feature type="compositionally biased region" description="Low complexity" evidence="1">
    <location>
        <begin position="222"/>
        <end position="247"/>
    </location>
</feature>
<feature type="compositionally biased region" description="Basic and acidic residues" evidence="1">
    <location>
        <begin position="288"/>
        <end position="306"/>
    </location>
</feature>
<name>A0ABU2D2N9_9EURY</name>
<dbReference type="EMBL" id="JAVKPK010000042">
    <property type="protein sequence ID" value="MDR7666249.1"/>
    <property type="molecule type" value="Genomic_DNA"/>
</dbReference>
<accession>A0ABU2D2N9</accession>
<keyword evidence="2" id="KW-1133">Transmembrane helix</keyword>
<keyword evidence="2" id="KW-0472">Membrane</keyword>
<dbReference type="RefSeq" id="WP_310576274.1">
    <property type="nucleotide sequence ID" value="NZ_JAVKPK010000042.1"/>
</dbReference>
<keyword evidence="4" id="KW-1185">Reference proteome</keyword>
<feature type="region of interest" description="Disordered" evidence="1">
    <location>
        <begin position="199"/>
        <end position="306"/>
    </location>
</feature>
<evidence type="ECO:0008006" key="5">
    <source>
        <dbReference type="Google" id="ProtNLM"/>
    </source>
</evidence>
<evidence type="ECO:0000313" key="4">
    <source>
        <dbReference type="Proteomes" id="UP001246244"/>
    </source>
</evidence>
<evidence type="ECO:0000313" key="3">
    <source>
        <dbReference type="EMBL" id="MDR7666249.1"/>
    </source>
</evidence>
<organism evidence="3 4">
    <name type="scientific">Methanosarcina baikalica</name>
    <dbReference type="NCBI Taxonomy" id="3073890"/>
    <lineage>
        <taxon>Archaea</taxon>
        <taxon>Methanobacteriati</taxon>
        <taxon>Methanobacteriota</taxon>
        <taxon>Stenosarchaea group</taxon>
        <taxon>Methanomicrobia</taxon>
        <taxon>Methanosarcinales</taxon>
        <taxon>Methanosarcinaceae</taxon>
        <taxon>Methanosarcina</taxon>
    </lineage>
</organism>
<evidence type="ECO:0000256" key="2">
    <source>
        <dbReference type="SAM" id="Phobius"/>
    </source>
</evidence>
<dbReference type="Proteomes" id="UP001246244">
    <property type="component" value="Unassembled WGS sequence"/>
</dbReference>
<proteinExistence type="predicted"/>
<feature type="compositionally biased region" description="Polar residues" evidence="1">
    <location>
        <begin position="249"/>
        <end position="263"/>
    </location>
</feature>
<reference evidence="4" key="1">
    <citation type="submission" date="2023-07" db="EMBL/GenBank/DDBJ databases">
        <title>Whole-genome sequencing of a new Methanosarcina sp. Z-7115.</title>
        <authorList>
            <person name="Zhilina T.N."/>
            <person name="Merkel A.Y."/>
        </authorList>
    </citation>
    <scope>NUCLEOTIDE SEQUENCE [LARGE SCALE GENOMIC DNA]</scope>
    <source>
        <strain evidence="4">Z-7115</strain>
    </source>
</reference>
<keyword evidence="2" id="KW-0812">Transmembrane</keyword>
<feature type="transmembrane region" description="Helical" evidence="2">
    <location>
        <begin position="317"/>
        <end position="334"/>
    </location>
</feature>
<feature type="compositionally biased region" description="Acidic residues" evidence="1">
    <location>
        <begin position="270"/>
        <end position="280"/>
    </location>
</feature>
<protein>
    <recommendedName>
        <fullName evidence="5">Cell surface protein</fullName>
    </recommendedName>
</protein>
<gene>
    <name evidence="3" type="ORF">RG963_10765</name>
</gene>
<sequence>MHKLINFRKKGKELVFMATCLSILVLLVISPAAASVNNWEFSPQEPVSGDTLRIKGSASPEEKIDVFVTFEKTVPVSGGEFEYVLEDVKIPRGLNNLFKVEARGAKNLNVRVKMIVWITKSSEVSGDVVTVSQSSVPPGTYRIKIDGDVKEGASNVNLKITAFQEIEADSNGDFSYSYNTKAVPSGDFEIKVGSVSKKVTIQPEETSESTSDSSSANSYPAKTELSPSTETESSLSPETKPSLSPETKPSLSPETKPSLSPETKPSLEPTDSEAPEENNDSEVLTPEKNPEEKNIQAQPSKKDTNKSEFLRLFTDEFYLLAGVGAAILVLIIYSRRK</sequence>
<comment type="caution">
    <text evidence="3">The sequence shown here is derived from an EMBL/GenBank/DDBJ whole genome shotgun (WGS) entry which is preliminary data.</text>
</comment>
<evidence type="ECO:0000256" key="1">
    <source>
        <dbReference type="SAM" id="MobiDB-lite"/>
    </source>
</evidence>